<dbReference type="AlphaFoldDB" id="A0A7Z7NK27"/>
<evidence type="ECO:0000313" key="1">
    <source>
        <dbReference type="EMBL" id="SOO26333.1"/>
    </source>
</evidence>
<accession>A0A7Z7NK27</accession>
<reference evidence="1 2" key="1">
    <citation type="submission" date="2017-10" db="EMBL/GenBank/DDBJ databases">
        <authorList>
            <person name="Regsiter A."/>
            <person name="William W."/>
        </authorList>
    </citation>
    <scope>NUCLEOTIDE SEQUENCE [LARGE SCALE GENOMIC DNA]</scope>
    <source>
        <strain evidence="1 2">CFBP6991</strain>
    </source>
</reference>
<sequence>MRKMGCKKGKKWDQVNLSVDGVRFARLMSGADARKSVGLGFDHRAEGVVAQGSLLL</sequence>
<dbReference type="Proteomes" id="UP000234345">
    <property type="component" value="Unassembled WGS sequence"/>
</dbReference>
<dbReference type="EMBL" id="OCZC01000081">
    <property type="protein sequence ID" value="SOO26333.1"/>
    <property type="molecule type" value="Genomic_DNA"/>
</dbReference>
<protein>
    <submittedName>
        <fullName evidence="1">Uncharacterized protein</fullName>
    </submittedName>
</protein>
<evidence type="ECO:0000313" key="2">
    <source>
        <dbReference type="Proteomes" id="UP000234345"/>
    </source>
</evidence>
<proteinExistence type="predicted"/>
<name>A0A7Z7NK27_XANCH</name>
<organism evidence="1 2">
    <name type="scientific">Xanthomonas campestris pv. phaseoli</name>
    <dbReference type="NCBI Taxonomy" id="317013"/>
    <lineage>
        <taxon>Bacteria</taxon>
        <taxon>Pseudomonadati</taxon>
        <taxon>Pseudomonadota</taxon>
        <taxon>Gammaproteobacteria</taxon>
        <taxon>Lysobacterales</taxon>
        <taxon>Lysobacteraceae</taxon>
        <taxon>Xanthomonas</taxon>
    </lineage>
</organism>
<gene>
    <name evidence="1" type="ORF">XFF6991_530182</name>
</gene>
<comment type="caution">
    <text evidence="1">The sequence shown here is derived from an EMBL/GenBank/DDBJ whole genome shotgun (WGS) entry which is preliminary data.</text>
</comment>